<dbReference type="AlphaFoldDB" id="G1K0U5"/>
<gene>
    <name evidence="1 3" type="ORF">C10A4.13</name>
    <name evidence="1" type="ORF">CELE_C10A4.13</name>
</gene>
<reference key="2">
    <citation type="submission" date="2016-02" db="EMBL/GenBank/DDBJ databases">
        <authorList>
            <consortium name="WormBase Consortium"/>
            <person name="WormBase"/>
        </authorList>
    </citation>
    <scope>NUCLEOTIDE SEQUENCE</scope>
    <source>
        <strain>Bristol N2</strain>
    </source>
</reference>
<dbReference type="AGR" id="WB:WBGene00206485"/>
<dbReference type="GeneID" id="13221416"/>
<sequence length="37" mass="4367">MQTLEFTIVRGDYYTLLLINQISTIAHYYPVLQTPCF</sequence>
<dbReference type="Bgee" id="WBGene00206485">
    <property type="expression patterns" value="Expressed in adult organism and 2 other cell types or tissues"/>
</dbReference>
<dbReference type="EMBL" id="BX284606">
    <property type="protein sequence ID" value="CCD62393.1"/>
    <property type="molecule type" value="Genomic_DNA"/>
</dbReference>
<protein>
    <submittedName>
        <fullName evidence="1">Uncharacterized protein</fullName>
    </submittedName>
</protein>
<dbReference type="CTD" id="13221416"/>
<organism evidence="1 2">
    <name type="scientific">Caenorhabditis elegans</name>
    <dbReference type="NCBI Taxonomy" id="6239"/>
    <lineage>
        <taxon>Eukaryota</taxon>
        <taxon>Metazoa</taxon>
        <taxon>Ecdysozoa</taxon>
        <taxon>Nematoda</taxon>
        <taxon>Chromadorea</taxon>
        <taxon>Rhabditida</taxon>
        <taxon>Rhabditina</taxon>
        <taxon>Rhabditomorpha</taxon>
        <taxon>Rhabditoidea</taxon>
        <taxon>Rhabditidae</taxon>
        <taxon>Peloderinae</taxon>
        <taxon>Caenorhabditis</taxon>
    </lineage>
</organism>
<evidence type="ECO:0000313" key="3">
    <source>
        <dbReference type="WormBase" id="C10A4.13"/>
    </source>
</evidence>
<dbReference type="RefSeq" id="NP_001370354.1">
    <property type="nucleotide sequence ID" value="NM_001383607.1"/>
</dbReference>
<dbReference type="OrthoDB" id="5803828at2759"/>
<reference evidence="1 2" key="1">
    <citation type="journal article" date="1998" name="Science">
        <title>Genome sequence of the nematode C. elegans: a platform for investigating biology.</title>
        <authorList>
            <consortium name="The C. elegans sequencing consortium"/>
            <person name="Sulson J.E."/>
            <person name="Waterston R."/>
        </authorList>
    </citation>
    <scope>NUCLEOTIDE SEQUENCE [LARGE SCALE GENOMIC DNA]</scope>
    <source>
        <strain evidence="1 2">Bristol N2</strain>
    </source>
</reference>
<name>G1K0U5_CAEEL</name>
<dbReference type="HOGENOM" id="CLU_3351585_0_0_1"/>
<evidence type="ECO:0000313" key="1">
    <source>
        <dbReference type="EMBL" id="CCD62393.1"/>
    </source>
</evidence>
<accession>G1K0U5</accession>
<dbReference type="WormBase" id="C10A4.13">
    <property type="protein sequence ID" value="CE46443"/>
    <property type="gene ID" value="WBGene00206485"/>
</dbReference>
<dbReference type="Proteomes" id="UP000001940">
    <property type="component" value="Chromosome X"/>
</dbReference>
<dbReference type="InParanoid" id="G1K0U5"/>
<dbReference type="KEGG" id="cel:CELE_C10A4.13"/>
<dbReference type="PaxDb" id="6239-C10A4.13"/>
<evidence type="ECO:0000313" key="2">
    <source>
        <dbReference type="Proteomes" id="UP000001940"/>
    </source>
</evidence>
<keyword evidence="2" id="KW-1185">Reference proteome</keyword>
<proteinExistence type="predicted"/>